<dbReference type="STRING" id="1328759.A0A5C2RPM1"/>
<gene>
    <name evidence="3" type="ORF">L227DRAFT_617286</name>
</gene>
<feature type="transmembrane region" description="Helical" evidence="2">
    <location>
        <begin position="70"/>
        <end position="89"/>
    </location>
</feature>
<sequence length="287" mass="31515">MVSLKKASVFSTFQAMLYGFSVLMFMLIMWILAGHRHKRRHNMLAAPCGLFVLSTAIYSAYVVWQSISVVALPILAWSWLLVAVIGTNFTTLIQQAGSPFNPQVVPWIRALYTLDLSTNFLATALLAYRLWVVVRGTARWSSRSGLGLAPVLRVVIESGAIYSATVGAGMILFLTQSNAVFILMDITSPIISIVFNMIVVRVGLAQERSSRDRHTKTTQQTSSSFVAVVTQLQNQDRPTSAGAEIELDDVSVKITRLLEELESPEDAAEQPGRQDEKPVGLGPRATS</sequence>
<accession>A0A5C2RPM1</accession>
<feature type="transmembrane region" description="Helical" evidence="2">
    <location>
        <begin position="181"/>
        <end position="204"/>
    </location>
</feature>
<keyword evidence="2" id="KW-1133">Transmembrane helix</keyword>
<keyword evidence="2" id="KW-0472">Membrane</keyword>
<organism evidence="3 4">
    <name type="scientific">Lentinus tigrinus ALCF2SS1-6</name>
    <dbReference type="NCBI Taxonomy" id="1328759"/>
    <lineage>
        <taxon>Eukaryota</taxon>
        <taxon>Fungi</taxon>
        <taxon>Dikarya</taxon>
        <taxon>Basidiomycota</taxon>
        <taxon>Agaricomycotina</taxon>
        <taxon>Agaricomycetes</taxon>
        <taxon>Polyporales</taxon>
        <taxon>Polyporaceae</taxon>
        <taxon>Lentinus</taxon>
    </lineage>
</organism>
<evidence type="ECO:0000256" key="2">
    <source>
        <dbReference type="SAM" id="Phobius"/>
    </source>
</evidence>
<keyword evidence="4" id="KW-1185">Reference proteome</keyword>
<feature type="transmembrane region" description="Helical" evidence="2">
    <location>
        <begin position="44"/>
        <end position="64"/>
    </location>
</feature>
<proteinExistence type="predicted"/>
<dbReference type="AlphaFoldDB" id="A0A5C2RPM1"/>
<feature type="transmembrane region" description="Helical" evidence="2">
    <location>
        <begin position="12"/>
        <end position="32"/>
    </location>
</feature>
<feature type="region of interest" description="Disordered" evidence="1">
    <location>
        <begin position="261"/>
        <end position="287"/>
    </location>
</feature>
<evidence type="ECO:0000256" key="1">
    <source>
        <dbReference type="SAM" id="MobiDB-lite"/>
    </source>
</evidence>
<reference evidence="3" key="1">
    <citation type="journal article" date="2018" name="Genome Biol. Evol.">
        <title>Genomics and development of Lentinus tigrinus, a white-rot wood-decaying mushroom with dimorphic fruiting bodies.</title>
        <authorList>
            <person name="Wu B."/>
            <person name="Xu Z."/>
            <person name="Knudson A."/>
            <person name="Carlson A."/>
            <person name="Chen N."/>
            <person name="Kovaka S."/>
            <person name="LaButti K."/>
            <person name="Lipzen A."/>
            <person name="Pennachio C."/>
            <person name="Riley R."/>
            <person name="Schakwitz W."/>
            <person name="Umezawa K."/>
            <person name="Ohm R.A."/>
            <person name="Grigoriev I.V."/>
            <person name="Nagy L.G."/>
            <person name="Gibbons J."/>
            <person name="Hibbett D."/>
        </authorList>
    </citation>
    <scope>NUCLEOTIDE SEQUENCE [LARGE SCALE GENOMIC DNA]</scope>
    <source>
        <strain evidence="3">ALCF2SS1-6</strain>
    </source>
</reference>
<feature type="transmembrane region" description="Helical" evidence="2">
    <location>
        <begin position="151"/>
        <end position="174"/>
    </location>
</feature>
<dbReference type="EMBL" id="ML122330">
    <property type="protein sequence ID" value="RPD53081.1"/>
    <property type="molecule type" value="Genomic_DNA"/>
</dbReference>
<evidence type="ECO:0000313" key="3">
    <source>
        <dbReference type="EMBL" id="RPD53081.1"/>
    </source>
</evidence>
<evidence type="ECO:0000313" key="4">
    <source>
        <dbReference type="Proteomes" id="UP000313359"/>
    </source>
</evidence>
<dbReference type="Proteomes" id="UP000313359">
    <property type="component" value="Unassembled WGS sequence"/>
</dbReference>
<keyword evidence="2" id="KW-0812">Transmembrane</keyword>
<dbReference type="OrthoDB" id="3346544at2759"/>
<feature type="transmembrane region" description="Helical" evidence="2">
    <location>
        <begin position="110"/>
        <end position="131"/>
    </location>
</feature>
<protein>
    <submittedName>
        <fullName evidence="3">Uncharacterized protein</fullName>
    </submittedName>
</protein>
<name>A0A5C2RPM1_9APHY</name>